<dbReference type="Gene3D" id="3.40.50.720">
    <property type="entry name" value="NAD(P)-binding Rossmann-like Domain"/>
    <property type="match status" value="1"/>
</dbReference>
<evidence type="ECO:0000259" key="1">
    <source>
        <dbReference type="Pfam" id="PF13460"/>
    </source>
</evidence>
<dbReference type="InterPro" id="IPR051783">
    <property type="entry name" value="NAD(P)-dependent_oxidoreduct"/>
</dbReference>
<dbReference type="PANTHER" id="PTHR48079:SF6">
    <property type="entry name" value="NAD(P)-BINDING DOMAIN-CONTAINING PROTEIN-RELATED"/>
    <property type="match status" value="1"/>
</dbReference>
<evidence type="ECO:0000313" key="2">
    <source>
        <dbReference type="EMBL" id="THH30481.1"/>
    </source>
</evidence>
<feature type="domain" description="NAD(P)-binding" evidence="1">
    <location>
        <begin position="13"/>
        <end position="96"/>
    </location>
</feature>
<evidence type="ECO:0000313" key="3">
    <source>
        <dbReference type="Proteomes" id="UP000308730"/>
    </source>
</evidence>
<dbReference type="PANTHER" id="PTHR48079">
    <property type="entry name" value="PROTEIN YEEZ"/>
    <property type="match status" value="1"/>
</dbReference>
<protein>
    <recommendedName>
        <fullName evidence="1">NAD(P)-binding domain-containing protein</fullName>
    </recommendedName>
</protein>
<keyword evidence="3" id="KW-1185">Reference proteome</keyword>
<dbReference type="SUPFAM" id="SSF51735">
    <property type="entry name" value="NAD(P)-binding Rossmann-fold domains"/>
    <property type="match status" value="1"/>
</dbReference>
<dbReference type="GO" id="GO:0004029">
    <property type="term" value="F:aldehyde dehydrogenase (NAD+) activity"/>
    <property type="evidence" value="ECO:0007669"/>
    <property type="project" value="TreeGrafter"/>
</dbReference>
<dbReference type="OrthoDB" id="10262413at2759"/>
<organism evidence="2 3">
    <name type="scientific">Antrodiella citrinella</name>
    <dbReference type="NCBI Taxonomy" id="2447956"/>
    <lineage>
        <taxon>Eukaryota</taxon>
        <taxon>Fungi</taxon>
        <taxon>Dikarya</taxon>
        <taxon>Basidiomycota</taxon>
        <taxon>Agaricomycotina</taxon>
        <taxon>Agaricomycetes</taxon>
        <taxon>Polyporales</taxon>
        <taxon>Steccherinaceae</taxon>
        <taxon>Antrodiella</taxon>
    </lineage>
</organism>
<gene>
    <name evidence="2" type="ORF">EUX98_g3696</name>
</gene>
<sequence>MSSNIRIVFLGLTGYLGGTLLEALLTHPNASQFDITAFVRSEEKASDINNTALGVKAISGTFSKLEEAVSIADVVFNIASSDDLPMTQAIIDGARKRYASTKTAPVVIHVSGSAIIADFAGGQHLNDKRFIATSDIPLAEAHEQGFLKSYILAPPLIWGLATGRFVDAGLQNPAFSSIKLLSRIVKRRGVFGFVGPQLNAWSTIEVHDLAQLIVTMFNTVVIKHKEIAGGKAYYFSANGDVVSKEYLSRIAHAMHKYGLTKTADITEFTPEEIAKWPILNAFAINSRTTDARSRSLGWAPVHTVPEFLDSIDESIKVISIQKEDFGAHWMEV</sequence>
<accession>A0A4S4MYN1</accession>
<dbReference type="EMBL" id="SGPM01000079">
    <property type="protein sequence ID" value="THH30481.1"/>
    <property type="molecule type" value="Genomic_DNA"/>
</dbReference>
<dbReference type="AlphaFoldDB" id="A0A4S4MYN1"/>
<reference evidence="2 3" key="1">
    <citation type="submission" date="2019-02" db="EMBL/GenBank/DDBJ databases">
        <title>Genome sequencing of the rare red list fungi Antrodiella citrinella (Flaviporus citrinellus).</title>
        <authorList>
            <person name="Buettner E."/>
            <person name="Kellner H."/>
        </authorList>
    </citation>
    <scope>NUCLEOTIDE SEQUENCE [LARGE SCALE GENOMIC DNA]</scope>
    <source>
        <strain evidence="2 3">DSM 108506</strain>
    </source>
</reference>
<dbReference type="InterPro" id="IPR036291">
    <property type="entry name" value="NAD(P)-bd_dom_sf"/>
</dbReference>
<proteinExistence type="predicted"/>
<dbReference type="Pfam" id="PF13460">
    <property type="entry name" value="NAD_binding_10"/>
    <property type="match status" value="1"/>
</dbReference>
<name>A0A4S4MYN1_9APHY</name>
<dbReference type="InterPro" id="IPR016040">
    <property type="entry name" value="NAD(P)-bd_dom"/>
</dbReference>
<dbReference type="Proteomes" id="UP000308730">
    <property type="component" value="Unassembled WGS sequence"/>
</dbReference>
<dbReference type="GO" id="GO:0005737">
    <property type="term" value="C:cytoplasm"/>
    <property type="evidence" value="ECO:0007669"/>
    <property type="project" value="TreeGrafter"/>
</dbReference>
<comment type="caution">
    <text evidence="2">The sequence shown here is derived from an EMBL/GenBank/DDBJ whole genome shotgun (WGS) entry which is preliminary data.</text>
</comment>